<evidence type="ECO:0000256" key="8">
    <source>
        <dbReference type="ARBA" id="ARBA00022723"/>
    </source>
</evidence>
<dbReference type="PROSITE" id="PS50862">
    <property type="entry name" value="AA_TRNA_LIGASE_II"/>
    <property type="match status" value="1"/>
</dbReference>
<accession>A0A9Q0NGV6</accession>
<evidence type="ECO:0000256" key="14">
    <source>
        <dbReference type="ARBA" id="ARBA00030612"/>
    </source>
</evidence>
<dbReference type="CDD" id="cd00496">
    <property type="entry name" value="PheRS_alpha_core"/>
    <property type="match status" value="1"/>
</dbReference>
<dbReference type="GO" id="GO:0004826">
    <property type="term" value="F:phenylalanine-tRNA ligase activity"/>
    <property type="evidence" value="ECO:0007669"/>
    <property type="project" value="UniProtKB-EC"/>
</dbReference>
<evidence type="ECO:0000256" key="11">
    <source>
        <dbReference type="ARBA" id="ARBA00022842"/>
    </source>
</evidence>
<evidence type="ECO:0000259" key="16">
    <source>
        <dbReference type="PROSITE" id="PS50862"/>
    </source>
</evidence>
<evidence type="ECO:0000256" key="7">
    <source>
        <dbReference type="ARBA" id="ARBA00022598"/>
    </source>
</evidence>
<dbReference type="Gene3D" id="1.10.10.2330">
    <property type="match status" value="1"/>
</dbReference>
<keyword evidence="12" id="KW-0648">Protein biosynthesis</keyword>
<proteinExistence type="inferred from homology"/>
<dbReference type="PANTHER" id="PTHR11538">
    <property type="entry name" value="PHENYLALANYL-TRNA SYNTHETASE"/>
    <property type="match status" value="1"/>
</dbReference>
<evidence type="ECO:0000313" key="17">
    <source>
        <dbReference type="EMBL" id="KAJ6650057.1"/>
    </source>
</evidence>
<evidence type="ECO:0000256" key="3">
    <source>
        <dbReference type="ARBA" id="ARBA00006703"/>
    </source>
</evidence>
<keyword evidence="18" id="KW-1185">Reference proteome</keyword>
<dbReference type="Proteomes" id="UP001151699">
    <property type="component" value="Chromosome A"/>
</dbReference>
<evidence type="ECO:0000256" key="10">
    <source>
        <dbReference type="ARBA" id="ARBA00022840"/>
    </source>
</evidence>
<dbReference type="InterPro" id="IPR004529">
    <property type="entry name" value="Phe-tRNA-synth_IIc_asu"/>
</dbReference>
<evidence type="ECO:0000256" key="5">
    <source>
        <dbReference type="ARBA" id="ARBA00012814"/>
    </source>
</evidence>
<keyword evidence="8" id="KW-0479">Metal-binding</keyword>
<keyword evidence="6" id="KW-0963">Cytoplasm</keyword>
<dbReference type="GO" id="GO:0000049">
    <property type="term" value="F:tRNA binding"/>
    <property type="evidence" value="ECO:0007669"/>
    <property type="project" value="InterPro"/>
</dbReference>
<evidence type="ECO:0000256" key="15">
    <source>
        <dbReference type="ARBA" id="ARBA00049255"/>
    </source>
</evidence>
<dbReference type="Gene3D" id="1.10.10.2320">
    <property type="match status" value="1"/>
</dbReference>
<dbReference type="FunFam" id="3.30.930.10:FF:000033">
    <property type="entry name" value="Phenylalanine--tRNA ligase alpha subunit"/>
    <property type="match status" value="1"/>
</dbReference>
<dbReference type="EMBL" id="WJQU01000001">
    <property type="protein sequence ID" value="KAJ6650057.1"/>
    <property type="molecule type" value="Genomic_DNA"/>
</dbReference>
<evidence type="ECO:0000256" key="13">
    <source>
        <dbReference type="ARBA" id="ARBA00023146"/>
    </source>
</evidence>
<comment type="subcellular location">
    <subcellularLocation>
        <location evidence="2">Cytoplasm</location>
    </subcellularLocation>
</comment>
<keyword evidence="13" id="KW-0030">Aminoacyl-tRNA synthetase</keyword>
<keyword evidence="7 17" id="KW-0436">Ligase</keyword>
<comment type="similarity">
    <text evidence="3">Belongs to the class-II aminoacyl-tRNA synthetase family. Phe-tRNA synthetase alpha subunit type 2 subfamily.</text>
</comment>
<dbReference type="GO" id="GO:0005524">
    <property type="term" value="F:ATP binding"/>
    <property type="evidence" value="ECO:0007669"/>
    <property type="project" value="UniProtKB-KW"/>
</dbReference>
<dbReference type="InterPro" id="IPR006195">
    <property type="entry name" value="aa-tRNA-synth_II"/>
</dbReference>
<evidence type="ECO:0000256" key="9">
    <source>
        <dbReference type="ARBA" id="ARBA00022741"/>
    </source>
</evidence>
<dbReference type="InterPro" id="IPR040586">
    <property type="entry name" value="PheRS_DBD2"/>
</dbReference>
<evidence type="ECO:0000256" key="4">
    <source>
        <dbReference type="ARBA" id="ARBA00011209"/>
    </source>
</evidence>
<dbReference type="EC" id="6.1.1.20" evidence="5"/>
<dbReference type="InterPro" id="IPR002319">
    <property type="entry name" value="Phenylalanyl-tRNA_Synthase"/>
</dbReference>
<gene>
    <name evidence="17" type="ORF">Bhyg_05300</name>
</gene>
<dbReference type="NCBIfam" id="TIGR00468">
    <property type="entry name" value="pheS"/>
    <property type="match status" value="1"/>
</dbReference>
<evidence type="ECO:0000256" key="1">
    <source>
        <dbReference type="ARBA" id="ARBA00001946"/>
    </source>
</evidence>
<dbReference type="Gene3D" id="3.30.1370.240">
    <property type="match status" value="1"/>
</dbReference>
<evidence type="ECO:0000256" key="6">
    <source>
        <dbReference type="ARBA" id="ARBA00022490"/>
    </source>
</evidence>
<dbReference type="InterPro" id="IPR040725">
    <property type="entry name" value="PheRS_DBD3"/>
</dbReference>
<dbReference type="AlphaFoldDB" id="A0A9Q0NGV6"/>
<protein>
    <recommendedName>
        <fullName evidence="5">phenylalanine--tRNA ligase</fullName>
        <ecNumber evidence="5">6.1.1.20</ecNumber>
    </recommendedName>
    <alternativeName>
        <fullName evidence="14">Phenylalanyl-tRNA synthetase alpha subunit</fullName>
    </alternativeName>
</protein>
<comment type="catalytic activity">
    <reaction evidence="15">
        <text>tRNA(Phe) + L-phenylalanine + ATP = L-phenylalanyl-tRNA(Phe) + AMP + diphosphate + H(+)</text>
        <dbReference type="Rhea" id="RHEA:19413"/>
        <dbReference type="Rhea" id="RHEA-COMP:9668"/>
        <dbReference type="Rhea" id="RHEA-COMP:9699"/>
        <dbReference type="ChEBI" id="CHEBI:15378"/>
        <dbReference type="ChEBI" id="CHEBI:30616"/>
        <dbReference type="ChEBI" id="CHEBI:33019"/>
        <dbReference type="ChEBI" id="CHEBI:58095"/>
        <dbReference type="ChEBI" id="CHEBI:78442"/>
        <dbReference type="ChEBI" id="CHEBI:78531"/>
        <dbReference type="ChEBI" id="CHEBI:456215"/>
        <dbReference type="EC" id="6.1.1.20"/>
    </reaction>
</comment>
<comment type="subunit">
    <text evidence="4">Tetramer of two alpha and two beta subunits.</text>
</comment>
<keyword evidence="9" id="KW-0547">Nucleotide-binding</keyword>
<dbReference type="FunFam" id="1.10.10.2320:FF:000001">
    <property type="entry name" value="phenylalanine--tRNA ligase alpha subunit"/>
    <property type="match status" value="1"/>
</dbReference>
<evidence type="ECO:0000256" key="12">
    <source>
        <dbReference type="ARBA" id="ARBA00022917"/>
    </source>
</evidence>
<feature type="domain" description="Aminoacyl-transfer RNA synthetases class-II family profile" evidence="16">
    <location>
        <begin position="227"/>
        <end position="479"/>
    </location>
</feature>
<dbReference type="Pfam" id="PF01409">
    <property type="entry name" value="tRNA-synt_2d"/>
    <property type="match status" value="1"/>
</dbReference>
<dbReference type="PANTHER" id="PTHR11538:SF40">
    <property type="entry name" value="PHENYLALANINE--TRNA LIGASE ALPHA SUBUNIT"/>
    <property type="match status" value="1"/>
</dbReference>
<organism evidence="17 18">
    <name type="scientific">Pseudolycoriella hygida</name>
    <dbReference type="NCBI Taxonomy" id="35572"/>
    <lineage>
        <taxon>Eukaryota</taxon>
        <taxon>Metazoa</taxon>
        <taxon>Ecdysozoa</taxon>
        <taxon>Arthropoda</taxon>
        <taxon>Hexapoda</taxon>
        <taxon>Insecta</taxon>
        <taxon>Pterygota</taxon>
        <taxon>Neoptera</taxon>
        <taxon>Endopterygota</taxon>
        <taxon>Diptera</taxon>
        <taxon>Nematocera</taxon>
        <taxon>Sciaroidea</taxon>
        <taxon>Sciaridae</taxon>
        <taxon>Pseudolycoriella</taxon>
    </lineage>
</organism>
<dbReference type="Pfam" id="PF18554">
    <property type="entry name" value="PheRS_DBD2"/>
    <property type="match status" value="1"/>
</dbReference>
<dbReference type="GO" id="GO:0005829">
    <property type="term" value="C:cytosol"/>
    <property type="evidence" value="ECO:0007669"/>
    <property type="project" value="TreeGrafter"/>
</dbReference>
<dbReference type="SUPFAM" id="SSF55681">
    <property type="entry name" value="Class II aaRS and biotin synthetases"/>
    <property type="match status" value="1"/>
</dbReference>
<comment type="caution">
    <text evidence="17">The sequence shown here is derived from an EMBL/GenBank/DDBJ whole genome shotgun (WGS) entry which is preliminary data.</text>
</comment>
<dbReference type="GO" id="GO:0006432">
    <property type="term" value="P:phenylalanyl-tRNA aminoacylation"/>
    <property type="evidence" value="ECO:0007669"/>
    <property type="project" value="InterPro"/>
</dbReference>
<dbReference type="InterPro" id="IPR045864">
    <property type="entry name" value="aa-tRNA-synth_II/BPL/LPL"/>
</dbReference>
<dbReference type="NCBIfam" id="NF003210">
    <property type="entry name" value="PRK04172.1"/>
    <property type="match status" value="1"/>
</dbReference>
<reference evidence="17" key="1">
    <citation type="submission" date="2022-07" db="EMBL/GenBank/DDBJ databases">
        <authorList>
            <person name="Trinca V."/>
            <person name="Uliana J.V.C."/>
            <person name="Torres T.T."/>
            <person name="Ward R.J."/>
            <person name="Monesi N."/>
        </authorList>
    </citation>
    <scope>NUCLEOTIDE SEQUENCE</scope>
    <source>
        <strain evidence="17">HSMRA1968</strain>
        <tissue evidence="17">Whole embryos</tissue>
    </source>
</reference>
<sequence>MQPDLTERILLYIEQVESVNTLELASIFNEEHQKIIGALKSIEATGELVHSEPTSCKAWELSAEGQEVVKNGSHEAAVFFSIPVDGISQQDLLKTSSNAKIGFSKAMSYGWCYVDKSGTKPLVKRKVESINDTVQDHLIAINKGLGEDIPDNVRQEYKKRKLLQEIVTKSFIISKGPEFSTSLKKLETDLTVEMLANGAWANLKFKAYNFDALGVPPERGQLHPLLKVRTEFRQIFLEMGFSEMPTNNYVESSFWNFDALFQPQQHPARDAHDTFFIDFPSKSFKFPEEYLERVKTVHSKGGYGSQGYGYDWKYEEAQKNLLRTHTTAVSARMLYKLANQPGGFKPAKYFSIDKVFRNETLDATHLAEFHQVEGVIADVNLSLGELIGTFSEFFKKLGITQLEFKPAYNPYTEPSMEIFCFHPGLQRWIEVGNSGVFRPEMLLPMGLPENVRVIAWGLSLERPTMIKFGINNIRDLIGPKVDLKMVQNGPICRLNK</sequence>
<evidence type="ECO:0000256" key="2">
    <source>
        <dbReference type="ARBA" id="ARBA00004496"/>
    </source>
</evidence>
<dbReference type="GO" id="GO:0009328">
    <property type="term" value="C:phenylalanine-tRNA ligase complex"/>
    <property type="evidence" value="ECO:0007669"/>
    <property type="project" value="TreeGrafter"/>
</dbReference>
<dbReference type="GO" id="GO:0046872">
    <property type="term" value="F:metal ion binding"/>
    <property type="evidence" value="ECO:0007669"/>
    <property type="project" value="UniProtKB-KW"/>
</dbReference>
<dbReference type="OrthoDB" id="238316at2759"/>
<keyword evidence="10" id="KW-0067">ATP-binding</keyword>
<evidence type="ECO:0000313" key="18">
    <source>
        <dbReference type="Proteomes" id="UP001151699"/>
    </source>
</evidence>
<dbReference type="Pfam" id="PF18552">
    <property type="entry name" value="PheRS_DBD1"/>
    <property type="match status" value="1"/>
</dbReference>
<keyword evidence="11" id="KW-0460">Magnesium</keyword>
<dbReference type="Gene3D" id="3.30.930.10">
    <property type="entry name" value="Bira Bifunctional Protein, Domain 2"/>
    <property type="match status" value="1"/>
</dbReference>
<comment type="cofactor">
    <cofactor evidence="1">
        <name>Mg(2+)</name>
        <dbReference type="ChEBI" id="CHEBI:18420"/>
    </cofactor>
</comment>
<dbReference type="InterPro" id="IPR040724">
    <property type="entry name" value="PheRS_DBD1"/>
</dbReference>
<dbReference type="Pfam" id="PF18553">
    <property type="entry name" value="PheRS_DBD3"/>
    <property type="match status" value="1"/>
</dbReference>
<name>A0A9Q0NGV6_9DIPT</name>